<keyword evidence="8" id="KW-1185">Reference proteome</keyword>
<dbReference type="RefSeq" id="WP_184244373.1">
    <property type="nucleotide sequence ID" value="NZ_JACHLR010000006.1"/>
</dbReference>
<comment type="caution">
    <text evidence="7">The sequence shown here is derived from an EMBL/GenBank/DDBJ whole genome shotgun (WGS) entry which is preliminary data.</text>
</comment>
<dbReference type="Proteomes" id="UP000555448">
    <property type="component" value="Unassembled WGS sequence"/>
</dbReference>
<keyword evidence="3 7" id="KW-0223">Dioxygenase</keyword>
<organism evidence="7 8">
    <name type="scientific">Novosphingobium chloroacetimidivorans</name>
    <dbReference type="NCBI Taxonomy" id="1428314"/>
    <lineage>
        <taxon>Bacteria</taxon>
        <taxon>Pseudomonadati</taxon>
        <taxon>Pseudomonadota</taxon>
        <taxon>Alphaproteobacteria</taxon>
        <taxon>Sphingomonadales</taxon>
        <taxon>Sphingomonadaceae</taxon>
        <taxon>Novosphingobium</taxon>
    </lineage>
</organism>
<reference evidence="7 8" key="1">
    <citation type="submission" date="2020-08" db="EMBL/GenBank/DDBJ databases">
        <title>Functional genomics of gut bacteria from endangered species of beetles.</title>
        <authorList>
            <person name="Carlos-Shanley C."/>
        </authorList>
    </citation>
    <scope>NUCLEOTIDE SEQUENCE [LARGE SCALE GENOMIC DNA]</scope>
    <source>
        <strain evidence="7 8">S00245</strain>
    </source>
</reference>
<dbReference type="InterPro" id="IPR051178">
    <property type="entry name" value="TfdA_dioxygenase"/>
</dbReference>
<gene>
    <name evidence="7" type="ORF">HNO88_001910</name>
</gene>
<keyword evidence="2" id="KW-0479">Metal-binding</keyword>
<evidence type="ECO:0000256" key="4">
    <source>
        <dbReference type="ARBA" id="ARBA00023002"/>
    </source>
</evidence>
<evidence type="ECO:0000259" key="6">
    <source>
        <dbReference type="Pfam" id="PF02668"/>
    </source>
</evidence>
<dbReference type="PANTHER" id="PTHR43779">
    <property type="entry name" value="DIOXYGENASE RV0097-RELATED"/>
    <property type="match status" value="1"/>
</dbReference>
<proteinExistence type="inferred from homology"/>
<dbReference type="GO" id="GO:0016706">
    <property type="term" value="F:2-oxoglutarate-dependent dioxygenase activity"/>
    <property type="evidence" value="ECO:0007669"/>
    <property type="project" value="UniProtKB-ARBA"/>
</dbReference>
<dbReference type="PANTHER" id="PTHR43779:SF3">
    <property type="entry name" value="(3R)-3-[(CARBOXYMETHYL)AMINO]FATTY ACID OXYGENASE_DECARBOXYLASE"/>
    <property type="match status" value="1"/>
</dbReference>
<dbReference type="InterPro" id="IPR042098">
    <property type="entry name" value="TauD-like_sf"/>
</dbReference>
<dbReference type="Pfam" id="PF02668">
    <property type="entry name" value="TauD"/>
    <property type="match status" value="1"/>
</dbReference>
<dbReference type="EMBL" id="JACHLR010000006">
    <property type="protein sequence ID" value="MBB4858587.1"/>
    <property type="molecule type" value="Genomic_DNA"/>
</dbReference>
<name>A0A7W7K9A2_9SPHN</name>
<keyword evidence="5" id="KW-0408">Iron</keyword>
<evidence type="ECO:0000256" key="3">
    <source>
        <dbReference type="ARBA" id="ARBA00022964"/>
    </source>
</evidence>
<dbReference type="AlphaFoldDB" id="A0A7W7K9A2"/>
<evidence type="ECO:0000256" key="1">
    <source>
        <dbReference type="ARBA" id="ARBA00005896"/>
    </source>
</evidence>
<evidence type="ECO:0000256" key="5">
    <source>
        <dbReference type="ARBA" id="ARBA00023004"/>
    </source>
</evidence>
<evidence type="ECO:0000313" key="8">
    <source>
        <dbReference type="Proteomes" id="UP000555448"/>
    </source>
</evidence>
<keyword evidence="4" id="KW-0560">Oxidoreductase</keyword>
<sequence length="295" mass="33096">MSLTVQPAKPSIGGIIHVDSDHLLDDETIETVRHELEHRGVLVFPHLHASDELQLAFTDRLGDRVNFTRKIPGSDADTPDVYKITLDRKLNSEPDYVLGTFFWHIDGITIDQPLPKATVLSARRLSDSGGATEFANLYAAYELLPEREKEELENLRVIHTVEAAVRPVHGTPTQERIERYRSLAAVMEQPLVWTHEDGRKSLLLGTHADGIVGMPGAHGRALLTRLQQWAAQPDLVYTHHWTPGDLVIWNNQGVMHRVVPYTDEGRVMHRTTIAGTEKPGHVASESELQRIYAMA</sequence>
<evidence type="ECO:0000313" key="7">
    <source>
        <dbReference type="EMBL" id="MBB4858587.1"/>
    </source>
</evidence>
<protein>
    <submittedName>
        <fullName evidence="7">Alpha-ketoglutarate-dependent taurine dioxygenase</fullName>
    </submittedName>
</protein>
<evidence type="ECO:0000256" key="2">
    <source>
        <dbReference type="ARBA" id="ARBA00022723"/>
    </source>
</evidence>
<dbReference type="InterPro" id="IPR003819">
    <property type="entry name" value="TauD/TfdA-like"/>
</dbReference>
<comment type="similarity">
    <text evidence="1">Belongs to the TfdA dioxygenase family.</text>
</comment>
<dbReference type="Gene3D" id="3.60.130.10">
    <property type="entry name" value="Clavaminate synthase-like"/>
    <property type="match status" value="1"/>
</dbReference>
<dbReference type="SUPFAM" id="SSF51197">
    <property type="entry name" value="Clavaminate synthase-like"/>
    <property type="match status" value="1"/>
</dbReference>
<accession>A0A7W7K9A2</accession>
<dbReference type="GO" id="GO:0046872">
    <property type="term" value="F:metal ion binding"/>
    <property type="evidence" value="ECO:0007669"/>
    <property type="project" value="UniProtKB-KW"/>
</dbReference>
<feature type="domain" description="TauD/TfdA-like" evidence="6">
    <location>
        <begin position="5"/>
        <end position="272"/>
    </location>
</feature>